<comment type="subcellular location">
    <subcellularLocation>
        <location evidence="1">Cell membrane</location>
        <topology evidence="1">Multi-pass membrane protein</topology>
    </subcellularLocation>
</comment>
<keyword evidence="4 8" id="KW-0812">Transmembrane</keyword>
<keyword evidence="10" id="KW-1185">Reference proteome</keyword>
<dbReference type="OrthoDB" id="1653857at2"/>
<feature type="transmembrane region" description="Helical" evidence="8">
    <location>
        <begin position="103"/>
        <end position="130"/>
    </location>
</feature>
<keyword evidence="3" id="KW-1003">Cell membrane</keyword>
<evidence type="ECO:0000256" key="8">
    <source>
        <dbReference type="SAM" id="Phobius"/>
    </source>
</evidence>
<accession>A0A511Z4J1</accession>
<evidence type="ECO:0000256" key="7">
    <source>
        <dbReference type="ARBA" id="ARBA00023136"/>
    </source>
</evidence>
<evidence type="ECO:0000256" key="1">
    <source>
        <dbReference type="ARBA" id="ARBA00004651"/>
    </source>
</evidence>
<organism evidence="9 10">
    <name type="scientific">Sporosarcina luteola</name>
    <dbReference type="NCBI Taxonomy" id="582850"/>
    <lineage>
        <taxon>Bacteria</taxon>
        <taxon>Bacillati</taxon>
        <taxon>Bacillota</taxon>
        <taxon>Bacilli</taxon>
        <taxon>Bacillales</taxon>
        <taxon>Caryophanaceae</taxon>
        <taxon>Sporosarcina</taxon>
    </lineage>
</organism>
<reference evidence="9 10" key="1">
    <citation type="submission" date="2019-07" db="EMBL/GenBank/DDBJ databases">
        <title>Whole genome shotgun sequence of Sporosarcina luteola NBRC 105378.</title>
        <authorList>
            <person name="Hosoyama A."/>
            <person name="Uohara A."/>
            <person name="Ohji S."/>
            <person name="Ichikawa N."/>
        </authorList>
    </citation>
    <scope>NUCLEOTIDE SEQUENCE [LARGE SCALE GENOMIC DNA]</scope>
    <source>
        <strain evidence="9 10">NBRC 105378</strain>
    </source>
</reference>
<evidence type="ECO:0000256" key="4">
    <source>
        <dbReference type="ARBA" id="ARBA00022692"/>
    </source>
</evidence>
<keyword evidence="5" id="KW-0133">Cell shape</keyword>
<evidence type="ECO:0000313" key="10">
    <source>
        <dbReference type="Proteomes" id="UP000321901"/>
    </source>
</evidence>
<sequence length="172" mass="19827">MIRFIIPLIAVILFFLEPVFSLFSPVMIADVKYTLVPRFVIVYLIFITVYYSRQRAIIYGIILGLLYDMYHIDIIGVYTFLYPVICYLAALIIRQVHRHVITVMFLSLVMVALLELLSFFFASLIALTAIGFEEFVVSRLMPTMIANSIFVGMFGYLFKRLTNERGLQKAGI</sequence>
<evidence type="ECO:0000256" key="3">
    <source>
        <dbReference type="ARBA" id="ARBA00022475"/>
    </source>
</evidence>
<evidence type="ECO:0000313" key="9">
    <source>
        <dbReference type="EMBL" id="GEN82342.1"/>
    </source>
</evidence>
<dbReference type="EMBL" id="BJYL01000007">
    <property type="protein sequence ID" value="GEN82342.1"/>
    <property type="molecule type" value="Genomic_DNA"/>
</dbReference>
<dbReference type="NCBIfam" id="TIGR03426">
    <property type="entry name" value="shape_MreD"/>
    <property type="match status" value="1"/>
</dbReference>
<comment type="similarity">
    <text evidence="2">Belongs to the MreD family.</text>
</comment>
<dbReference type="GO" id="GO:0005886">
    <property type="term" value="C:plasma membrane"/>
    <property type="evidence" value="ECO:0007669"/>
    <property type="project" value="UniProtKB-SubCell"/>
</dbReference>
<name>A0A511Z4J1_9BACL</name>
<dbReference type="Proteomes" id="UP000321901">
    <property type="component" value="Unassembled WGS sequence"/>
</dbReference>
<dbReference type="Pfam" id="PF04093">
    <property type="entry name" value="MreD"/>
    <property type="match status" value="1"/>
</dbReference>
<feature type="transmembrane region" description="Helical" evidence="8">
    <location>
        <begin position="31"/>
        <end position="51"/>
    </location>
</feature>
<evidence type="ECO:0000256" key="6">
    <source>
        <dbReference type="ARBA" id="ARBA00022989"/>
    </source>
</evidence>
<dbReference type="GO" id="GO:0008360">
    <property type="term" value="P:regulation of cell shape"/>
    <property type="evidence" value="ECO:0007669"/>
    <property type="project" value="UniProtKB-KW"/>
</dbReference>
<gene>
    <name evidence="9" type="primary">mreD</name>
    <name evidence="9" type="ORF">SLU01_06540</name>
</gene>
<feature type="transmembrane region" description="Helical" evidence="8">
    <location>
        <begin position="136"/>
        <end position="158"/>
    </location>
</feature>
<keyword evidence="7 8" id="KW-0472">Membrane</keyword>
<dbReference type="AlphaFoldDB" id="A0A511Z4J1"/>
<dbReference type="RefSeq" id="WP_147055307.1">
    <property type="nucleotide sequence ID" value="NZ_BJYL01000007.1"/>
</dbReference>
<proteinExistence type="inferred from homology"/>
<comment type="caution">
    <text evidence="9">The sequence shown here is derived from an EMBL/GenBank/DDBJ whole genome shotgun (WGS) entry which is preliminary data.</text>
</comment>
<dbReference type="InterPro" id="IPR007227">
    <property type="entry name" value="Cell_shape_determining_MreD"/>
</dbReference>
<keyword evidence="6 8" id="KW-1133">Transmembrane helix</keyword>
<evidence type="ECO:0000256" key="2">
    <source>
        <dbReference type="ARBA" id="ARBA00007776"/>
    </source>
</evidence>
<evidence type="ECO:0000256" key="5">
    <source>
        <dbReference type="ARBA" id="ARBA00022960"/>
    </source>
</evidence>
<feature type="transmembrane region" description="Helical" evidence="8">
    <location>
        <begin position="78"/>
        <end position="96"/>
    </location>
</feature>
<protein>
    <submittedName>
        <fullName evidence="9">Rod shape-determining protein MreD</fullName>
    </submittedName>
</protein>